<name>A0A0G1WF79_9BACT</name>
<dbReference type="Proteomes" id="UP000033982">
    <property type="component" value="Unassembled WGS sequence"/>
</dbReference>
<proteinExistence type="predicted"/>
<gene>
    <name evidence="2" type="ORF">UY58_C0003G0015</name>
</gene>
<accession>A0A0G1WF79</accession>
<reference evidence="2 3" key="1">
    <citation type="journal article" date="2015" name="Nature">
        <title>rRNA introns, odd ribosomes, and small enigmatic genomes across a large radiation of phyla.</title>
        <authorList>
            <person name="Brown C.T."/>
            <person name="Hug L.A."/>
            <person name="Thomas B.C."/>
            <person name="Sharon I."/>
            <person name="Castelle C.J."/>
            <person name="Singh A."/>
            <person name="Wilkins M.J."/>
            <person name="Williams K.H."/>
            <person name="Banfield J.F."/>
        </authorList>
    </citation>
    <scope>NUCLEOTIDE SEQUENCE [LARGE SCALE GENOMIC DNA]</scope>
</reference>
<dbReference type="AlphaFoldDB" id="A0A0G1WF79"/>
<dbReference type="Gene3D" id="3.40.50.150">
    <property type="entry name" value="Vaccinia Virus protein VP39"/>
    <property type="match status" value="1"/>
</dbReference>
<dbReference type="Pfam" id="PF08241">
    <property type="entry name" value="Methyltransf_11"/>
    <property type="match status" value="1"/>
</dbReference>
<protein>
    <recommendedName>
        <fullName evidence="1">Methyltransferase type 11 domain-containing protein</fullName>
    </recommendedName>
</protein>
<dbReference type="CDD" id="cd02440">
    <property type="entry name" value="AdoMet_MTases"/>
    <property type="match status" value="1"/>
</dbReference>
<organism evidence="2 3">
    <name type="scientific">Candidatus Magasanikbacteria bacterium GW2011_GWA2_50_22</name>
    <dbReference type="NCBI Taxonomy" id="1619043"/>
    <lineage>
        <taxon>Bacteria</taxon>
        <taxon>Candidatus Magasanikiibacteriota</taxon>
    </lineage>
</organism>
<evidence type="ECO:0000313" key="3">
    <source>
        <dbReference type="Proteomes" id="UP000033982"/>
    </source>
</evidence>
<sequence>MKFLERLRHISQNNAGKPAQENVQNRRALESAFRTYTKHFSLTNDDVQKPLLDIGAGDGSFIGYLRKVLKNTRAYGVENRIGIVRPCQEGIVVGNGLHLPFGNETFDIVTARQYFTMLVESEEKEMRQAIGEALRVLKKGGKILGTIATPDSSATDLKRLPRRTRTEDTFRAEKRVEGAKKLEQFLQELQGNGYRVDYGASKEWFNMVIKAPIVTIHKL</sequence>
<feature type="domain" description="Methyltransferase type 11" evidence="1">
    <location>
        <begin position="52"/>
        <end position="144"/>
    </location>
</feature>
<dbReference type="GO" id="GO:0008757">
    <property type="term" value="F:S-adenosylmethionine-dependent methyltransferase activity"/>
    <property type="evidence" value="ECO:0007669"/>
    <property type="project" value="InterPro"/>
</dbReference>
<dbReference type="InterPro" id="IPR029063">
    <property type="entry name" value="SAM-dependent_MTases_sf"/>
</dbReference>
<comment type="caution">
    <text evidence="2">The sequence shown here is derived from an EMBL/GenBank/DDBJ whole genome shotgun (WGS) entry which is preliminary data.</text>
</comment>
<evidence type="ECO:0000313" key="2">
    <source>
        <dbReference type="EMBL" id="KKW17438.1"/>
    </source>
</evidence>
<dbReference type="SUPFAM" id="SSF53335">
    <property type="entry name" value="S-adenosyl-L-methionine-dependent methyltransferases"/>
    <property type="match status" value="1"/>
</dbReference>
<evidence type="ECO:0000259" key="1">
    <source>
        <dbReference type="Pfam" id="PF08241"/>
    </source>
</evidence>
<dbReference type="InterPro" id="IPR013216">
    <property type="entry name" value="Methyltransf_11"/>
</dbReference>
<dbReference type="EMBL" id="LCQN01000003">
    <property type="protein sequence ID" value="KKW17438.1"/>
    <property type="molecule type" value="Genomic_DNA"/>
</dbReference>